<protein>
    <submittedName>
        <fullName evidence="1">Uncharacterized protein</fullName>
    </submittedName>
</protein>
<organism evidence="1 2">
    <name type="scientific">Gossypium tomentosum</name>
    <name type="common">Hawaiian cotton</name>
    <name type="synonym">Gossypium sandvicense</name>
    <dbReference type="NCBI Taxonomy" id="34277"/>
    <lineage>
        <taxon>Eukaryota</taxon>
        <taxon>Viridiplantae</taxon>
        <taxon>Streptophyta</taxon>
        <taxon>Embryophyta</taxon>
        <taxon>Tracheophyta</taxon>
        <taxon>Spermatophyta</taxon>
        <taxon>Magnoliopsida</taxon>
        <taxon>eudicotyledons</taxon>
        <taxon>Gunneridae</taxon>
        <taxon>Pentapetalae</taxon>
        <taxon>rosids</taxon>
        <taxon>malvids</taxon>
        <taxon>Malvales</taxon>
        <taxon>Malvaceae</taxon>
        <taxon>Malvoideae</taxon>
        <taxon>Gossypium</taxon>
    </lineage>
</organism>
<reference evidence="1 2" key="1">
    <citation type="submission" date="2019-07" db="EMBL/GenBank/DDBJ databases">
        <title>WGS assembly of Gossypium tomentosum.</title>
        <authorList>
            <person name="Chen Z.J."/>
            <person name="Sreedasyam A."/>
            <person name="Ando A."/>
            <person name="Song Q."/>
            <person name="De L."/>
            <person name="Hulse-Kemp A."/>
            <person name="Ding M."/>
            <person name="Ye W."/>
            <person name="Kirkbride R."/>
            <person name="Jenkins J."/>
            <person name="Plott C."/>
            <person name="Lovell J."/>
            <person name="Lin Y.-M."/>
            <person name="Vaughn R."/>
            <person name="Liu B."/>
            <person name="Li W."/>
            <person name="Simpson S."/>
            <person name="Scheffler B."/>
            <person name="Saski C."/>
            <person name="Grover C."/>
            <person name="Hu G."/>
            <person name="Conover J."/>
            <person name="Carlson J."/>
            <person name="Shu S."/>
            <person name="Boston L."/>
            <person name="Williams M."/>
            <person name="Peterson D."/>
            <person name="Mcgee K."/>
            <person name="Jones D."/>
            <person name="Wendel J."/>
            <person name="Stelly D."/>
            <person name="Grimwood J."/>
            <person name="Schmutz J."/>
        </authorList>
    </citation>
    <scope>NUCLEOTIDE SEQUENCE [LARGE SCALE GENOMIC DNA]</scope>
    <source>
        <strain evidence="1">7179.01</strain>
    </source>
</reference>
<dbReference type="Proteomes" id="UP000322667">
    <property type="component" value="Chromosome D06"/>
</dbReference>
<dbReference type="AlphaFoldDB" id="A0A5D2KM59"/>
<gene>
    <name evidence="1" type="ORF">ES332_D06G223100v1</name>
</gene>
<proteinExistence type="predicted"/>
<sequence>MELKFSLFPNNAFRVRGDRPSSGIECLAMTAVEYEGSLGTFVVLARRLSVNVGESGATCHFGEMVAECSLRGWVTSGGGY</sequence>
<name>A0A5D2KM59_GOSTO</name>
<evidence type="ECO:0000313" key="1">
    <source>
        <dbReference type="EMBL" id="TYH67924.1"/>
    </source>
</evidence>
<keyword evidence="2" id="KW-1185">Reference proteome</keyword>
<dbReference type="EMBL" id="CM017628">
    <property type="protein sequence ID" value="TYH67924.1"/>
    <property type="molecule type" value="Genomic_DNA"/>
</dbReference>
<evidence type="ECO:0000313" key="2">
    <source>
        <dbReference type="Proteomes" id="UP000322667"/>
    </source>
</evidence>
<accession>A0A5D2KM59</accession>